<protein>
    <recommendedName>
        <fullName evidence="3">Peptidase</fullName>
    </recommendedName>
</protein>
<dbReference type="EMBL" id="JYIY01000062">
    <property type="protein sequence ID" value="KJL38303.1"/>
    <property type="molecule type" value="Genomic_DNA"/>
</dbReference>
<comment type="caution">
    <text evidence="1">The sequence shown here is derived from an EMBL/GenBank/DDBJ whole genome shotgun (WGS) entry which is preliminary data.</text>
</comment>
<sequence length="300" mass="31510">MSLERAEGLLAGLGISTGRGGEPATSTERFADGGWYKWEVAGALDAAAVAAIDDALRRDGARLHQATNTVGTMRYLVHEIVDLVNEAAGRGIQLRMAVGPRGTYDIGGQKFAAGPVAAASAYRLRGGEQLAQGLEDVLHAVELGVRGFLVFDEGLLHVLARLRAAGELPAEVRLKASSNMGAANPAHALLLADAGADSVNLQRDLDVAMLAAVRATTAVALDLHTDNPRSTGGFVRGYDVPEFVRVAAPVYLKAGNAAQDFSDDAPTPAVVAGIVRQILLDRQLLERHFPEATASDTPEF</sequence>
<keyword evidence="2" id="KW-1185">Reference proteome</keyword>
<evidence type="ECO:0000313" key="1">
    <source>
        <dbReference type="EMBL" id="KJL38303.1"/>
    </source>
</evidence>
<dbReference type="RefSeq" id="WP_045246695.1">
    <property type="nucleotide sequence ID" value="NZ_JYIY01000062.1"/>
</dbReference>
<gene>
    <name evidence="1" type="ORF">RR49_00710</name>
</gene>
<dbReference type="Proteomes" id="UP000033451">
    <property type="component" value="Unassembled WGS sequence"/>
</dbReference>
<reference evidence="1 2" key="1">
    <citation type="submission" date="2015-02" db="EMBL/GenBank/DDBJ databases">
        <title>Draft genome sequences of ten Microbacterium spp. with emphasis on heavy metal contaminated environments.</title>
        <authorList>
            <person name="Corretto E."/>
        </authorList>
    </citation>
    <scope>NUCLEOTIDE SEQUENCE [LARGE SCALE GENOMIC DNA]</scope>
    <source>
        <strain evidence="1 2">DSM 18659</strain>
    </source>
</reference>
<dbReference type="PATRIC" id="fig|400772.4.peg.744"/>
<proteinExistence type="predicted"/>
<name>A0A0F0LZA4_9MICO</name>
<dbReference type="AlphaFoldDB" id="A0A0F0LZA4"/>
<organism evidence="1 2">
    <name type="scientific">Microbacterium ginsengisoli</name>
    <dbReference type="NCBI Taxonomy" id="400772"/>
    <lineage>
        <taxon>Bacteria</taxon>
        <taxon>Bacillati</taxon>
        <taxon>Actinomycetota</taxon>
        <taxon>Actinomycetes</taxon>
        <taxon>Micrococcales</taxon>
        <taxon>Microbacteriaceae</taxon>
        <taxon>Microbacterium</taxon>
    </lineage>
</organism>
<evidence type="ECO:0000313" key="2">
    <source>
        <dbReference type="Proteomes" id="UP000033451"/>
    </source>
</evidence>
<dbReference type="OrthoDB" id="244056at2"/>
<evidence type="ECO:0008006" key="3">
    <source>
        <dbReference type="Google" id="ProtNLM"/>
    </source>
</evidence>
<accession>A0A0F0LZA4</accession>
<dbReference type="STRING" id="400772.RR49_00710"/>